<dbReference type="Gene3D" id="3.20.20.80">
    <property type="entry name" value="Glycosidases"/>
    <property type="match status" value="1"/>
</dbReference>
<gene>
    <name evidence="11" type="ORF">EJB05_11620</name>
</gene>
<organism evidence="11 12">
    <name type="scientific">Eragrostis curvula</name>
    <name type="common">weeping love grass</name>
    <dbReference type="NCBI Taxonomy" id="38414"/>
    <lineage>
        <taxon>Eukaryota</taxon>
        <taxon>Viridiplantae</taxon>
        <taxon>Streptophyta</taxon>
        <taxon>Embryophyta</taxon>
        <taxon>Tracheophyta</taxon>
        <taxon>Spermatophyta</taxon>
        <taxon>Magnoliopsida</taxon>
        <taxon>Liliopsida</taxon>
        <taxon>Poales</taxon>
        <taxon>Poaceae</taxon>
        <taxon>PACMAD clade</taxon>
        <taxon>Chloridoideae</taxon>
        <taxon>Eragrostideae</taxon>
        <taxon>Eragrostidinae</taxon>
        <taxon>Eragrostis</taxon>
    </lineage>
</organism>
<dbReference type="InterPro" id="IPR016135">
    <property type="entry name" value="UBQ-conjugating_enzyme/RWD"/>
</dbReference>
<evidence type="ECO:0000259" key="10">
    <source>
        <dbReference type="PROSITE" id="PS50127"/>
    </source>
</evidence>
<dbReference type="InterPro" id="IPR044965">
    <property type="entry name" value="Glyco_hydro_17_plant"/>
</dbReference>
<comment type="similarity">
    <text evidence="2">Belongs to the glycosyl hydrolase 17 family.</text>
</comment>
<evidence type="ECO:0000313" key="11">
    <source>
        <dbReference type="EMBL" id="TVU38261.1"/>
    </source>
</evidence>
<accession>A0A5J9VRR3</accession>
<dbReference type="Pfam" id="PF00332">
    <property type="entry name" value="Glyco_hydro_17"/>
    <property type="match status" value="1"/>
</dbReference>
<sequence length="1120" mass="124225">MSPRYSISNFSEPPLLFQLCLRASEKCPLLSVNQILGRHQYVAQESTRRGDAVNAHGLQCFRYSRLFLVHEYGAFVGIHIGTDMSKLPSATDIVSILKDKKIQHVRLLDADNQMLTALANTGIEVMVGVPNDQLLRVGQSRSTAADWVNKNVAAYIPATNITYIAVGNEVHTTIPNAALVLIPALQYLQSALLAANLNTQVKISSPHSMDMIVKAFPPSTATFNSTWSSIMFQYLQFLKNTGSSFMLNAQPYYGYVKGQGVFPLEYALFRSLNPNSQIADPNTNLFYANMFDAMIDATYYSIQSMNFTGIPILVTASGWPWLGGPNEKAANVDNALAYNSNLIHHVLNNSGTPSQPNNQSSTYIFELFNEDHRSGPESEKNWGIMFPNGSAVYSISFEDVATTIPESPALRGMFCVANSTAPHSALKHSLDWACGPGSANCSAIQPGQPCYKSDDIVAVASYALNDYYHRTQSSGGTCNFNGTAMITSTDPSHGSCIFAGSVDWLHLQHRFQRQRWWCSFWASKPRQFCYEIPTVLVDSPIRRIAARSSLVKHSSSDGKVGPRTFLPVAGESMAAFPNSRFPFAAGGAGAGAPGGGGGAAGSSVRPWGSSGGTSVSSSGKRIQKELLDLNASDCSAGPQGDNLYHWLSTIIGPEGSPYEGGIFFLDILFPPDYPFKPPMVTFKTRIYHCNVDSTGKVHLDILKDGWSPAFTISKVLLAIKDIISNPDPYTPLVMSIAHQYLTDRNKHDEIAAEWTMRPQTMATELDVSKSRRFDIAMSRRTRRSTSLVACFQDQYVPPLTQHRHQDAKLKALFQCQDAEVEAFKHFEDAEQQTPCLYENEELRIPLAPLKYEDDEEKTLDQYEDEQEKEPGQYQDHEQNKSEQHHDGDDKKPGQYQDHGQNKSEQHHDGDDKKPEQHQDGEDKKPDHYLDYEKTLQQYQYEDGNQDEKQITPNEYGYDGKEKTPEQYQDDEHKASQQCQEADEPASEQHAEEGEEQKAQLESSELEMKTSEQRQGAKNLHAPPCAIDGVPRFSLQELIQEKQLPVREARLTSKLGGREENALADYKVSGSGVGATGGTTLAMVIRRPEGGKKSMGMIRRCVKALNQMIKAKHVSKKNATL</sequence>
<feature type="region of interest" description="Disordered" evidence="9">
    <location>
        <begin position="592"/>
        <end position="618"/>
    </location>
</feature>
<dbReference type="Pfam" id="PF07983">
    <property type="entry name" value="X8"/>
    <property type="match status" value="1"/>
</dbReference>
<keyword evidence="6" id="KW-0611">Plant defense</keyword>
<comment type="caution">
    <text evidence="11">The sequence shown here is derived from an EMBL/GenBank/DDBJ whole genome shotgun (WGS) entry which is preliminary data.</text>
</comment>
<feature type="compositionally biased region" description="Basic and acidic residues" evidence="9">
    <location>
        <begin position="868"/>
        <end position="892"/>
    </location>
</feature>
<keyword evidence="7" id="KW-1015">Disulfide bond</keyword>
<dbReference type="Gramene" id="TVU38261">
    <property type="protein sequence ID" value="TVU38261"/>
    <property type="gene ID" value="EJB05_11620"/>
</dbReference>
<evidence type="ECO:0000256" key="9">
    <source>
        <dbReference type="SAM" id="MobiDB-lite"/>
    </source>
</evidence>
<dbReference type="Proteomes" id="UP000324897">
    <property type="component" value="Chromosome 4"/>
</dbReference>
<dbReference type="Gene3D" id="3.10.110.10">
    <property type="entry name" value="Ubiquitin Conjugating Enzyme"/>
    <property type="match status" value="1"/>
</dbReference>
<evidence type="ECO:0000256" key="5">
    <source>
        <dbReference type="ARBA" id="ARBA00022801"/>
    </source>
</evidence>
<comment type="catalytic activity">
    <reaction evidence="1">
        <text>Hydrolysis of (1-&gt;3)-beta-D-glucosidic linkages in (1-&gt;3)-beta-D-glucans.</text>
        <dbReference type="EC" id="3.2.1.39"/>
    </reaction>
</comment>
<dbReference type="InterPro" id="IPR000608">
    <property type="entry name" value="UBC"/>
</dbReference>
<evidence type="ECO:0000256" key="7">
    <source>
        <dbReference type="ARBA" id="ARBA00023157"/>
    </source>
</evidence>
<dbReference type="InterPro" id="IPR000490">
    <property type="entry name" value="Glyco_hydro_17"/>
</dbReference>
<evidence type="ECO:0000256" key="8">
    <source>
        <dbReference type="ARBA" id="ARBA00023295"/>
    </source>
</evidence>
<dbReference type="PANTHER" id="PTHR32227">
    <property type="entry name" value="GLUCAN ENDO-1,3-BETA-GLUCOSIDASE BG1-RELATED-RELATED"/>
    <property type="match status" value="1"/>
</dbReference>
<dbReference type="SMART" id="SM00212">
    <property type="entry name" value="UBCc"/>
    <property type="match status" value="1"/>
</dbReference>
<keyword evidence="12" id="KW-1185">Reference proteome</keyword>
<keyword evidence="4" id="KW-0732">Signal</keyword>
<dbReference type="EMBL" id="RWGY01000007">
    <property type="protein sequence ID" value="TVU38261.1"/>
    <property type="molecule type" value="Genomic_DNA"/>
</dbReference>
<evidence type="ECO:0000256" key="6">
    <source>
        <dbReference type="ARBA" id="ARBA00022821"/>
    </source>
</evidence>
<dbReference type="GO" id="GO:0005975">
    <property type="term" value="P:carbohydrate metabolic process"/>
    <property type="evidence" value="ECO:0007669"/>
    <property type="project" value="InterPro"/>
</dbReference>
<feature type="compositionally biased region" description="Acidic residues" evidence="9">
    <location>
        <begin position="856"/>
        <end position="867"/>
    </location>
</feature>
<dbReference type="FunFam" id="3.10.110.10:FF:000092">
    <property type="entry name" value="Constitutive photomorphogenesis protein 10"/>
    <property type="match status" value="1"/>
</dbReference>
<protein>
    <recommendedName>
        <fullName evidence="3">glucan endo-1,3-beta-D-glucosidase</fullName>
        <ecNumber evidence="3">3.2.1.39</ecNumber>
    </recommendedName>
</protein>
<evidence type="ECO:0000256" key="2">
    <source>
        <dbReference type="ARBA" id="ARBA00008773"/>
    </source>
</evidence>
<reference evidence="11 12" key="1">
    <citation type="journal article" date="2019" name="Sci. Rep.">
        <title>A high-quality genome of Eragrostis curvula grass provides insights into Poaceae evolution and supports new strategies to enhance forage quality.</title>
        <authorList>
            <person name="Carballo J."/>
            <person name="Santos B.A.C.M."/>
            <person name="Zappacosta D."/>
            <person name="Garbus I."/>
            <person name="Selva J.P."/>
            <person name="Gallo C.A."/>
            <person name="Diaz A."/>
            <person name="Albertini E."/>
            <person name="Caccamo M."/>
            <person name="Echenique V."/>
        </authorList>
    </citation>
    <scope>NUCLEOTIDE SEQUENCE [LARGE SCALE GENOMIC DNA]</scope>
    <source>
        <strain evidence="12">cv. Victoria</strain>
        <tissue evidence="11">Leaf</tissue>
    </source>
</reference>
<dbReference type="Gene3D" id="1.20.58.1040">
    <property type="match status" value="1"/>
</dbReference>
<evidence type="ECO:0000256" key="4">
    <source>
        <dbReference type="ARBA" id="ARBA00022729"/>
    </source>
</evidence>
<keyword evidence="8" id="KW-0326">Glycosidase</keyword>
<feature type="non-terminal residue" evidence="11">
    <location>
        <position position="1"/>
    </location>
</feature>
<feature type="compositionally biased region" description="Basic and acidic residues" evidence="9">
    <location>
        <begin position="986"/>
        <end position="998"/>
    </location>
</feature>
<dbReference type="AlphaFoldDB" id="A0A5J9VRR3"/>
<evidence type="ECO:0000313" key="12">
    <source>
        <dbReference type="Proteomes" id="UP000324897"/>
    </source>
</evidence>
<evidence type="ECO:0000256" key="1">
    <source>
        <dbReference type="ARBA" id="ARBA00000382"/>
    </source>
</evidence>
<dbReference type="GO" id="GO:0042973">
    <property type="term" value="F:glucan endo-1,3-beta-D-glucosidase activity"/>
    <property type="evidence" value="ECO:0007669"/>
    <property type="project" value="UniProtKB-EC"/>
</dbReference>
<dbReference type="EC" id="3.2.1.39" evidence="3"/>
<dbReference type="Pfam" id="PF00179">
    <property type="entry name" value="UQ_con"/>
    <property type="match status" value="1"/>
</dbReference>
<feature type="domain" description="UBC core" evidence="10">
    <location>
        <begin position="617"/>
        <end position="760"/>
    </location>
</feature>
<dbReference type="SMART" id="SM00768">
    <property type="entry name" value="X8"/>
    <property type="match status" value="1"/>
</dbReference>
<dbReference type="GO" id="GO:0006952">
    <property type="term" value="P:defense response"/>
    <property type="evidence" value="ECO:0007669"/>
    <property type="project" value="UniProtKB-KW"/>
</dbReference>
<proteinExistence type="inferred from homology"/>
<dbReference type="SUPFAM" id="SSF51445">
    <property type="entry name" value="(Trans)glycosidases"/>
    <property type="match status" value="1"/>
</dbReference>
<dbReference type="SUPFAM" id="SSF54495">
    <property type="entry name" value="UBC-like"/>
    <property type="match status" value="1"/>
</dbReference>
<dbReference type="FunFam" id="1.20.58.1040:FF:000010">
    <property type="entry name" value="Glucan endo-13-beta-glucosidase 4"/>
    <property type="match status" value="1"/>
</dbReference>
<feature type="compositionally biased region" description="Basic and acidic residues" evidence="9">
    <location>
        <begin position="957"/>
        <end position="974"/>
    </location>
</feature>
<evidence type="ECO:0000256" key="3">
    <source>
        <dbReference type="ARBA" id="ARBA00012780"/>
    </source>
</evidence>
<dbReference type="InterPro" id="IPR017853">
    <property type="entry name" value="GH"/>
</dbReference>
<dbReference type="FunFam" id="3.20.20.80:FF:000002">
    <property type="entry name" value="Glucan endo-1,3-beta-glucosidase 3"/>
    <property type="match status" value="1"/>
</dbReference>
<feature type="region of interest" description="Disordered" evidence="9">
    <location>
        <begin position="856"/>
        <end position="1022"/>
    </location>
</feature>
<keyword evidence="5" id="KW-0378">Hydrolase</keyword>
<dbReference type="InterPro" id="IPR012946">
    <property type="entry name" value="X8"/>
</dbReference>
<dbReference type="PROSITE" id="PS50127">
    <property type="entry name" value="UBC_2"/>
    <property type="match status" value="1"/>
</dbReference>
<feature type="compositionally biased region" description="Basic and acidic residues" evidence="9">
    <location>
        <begin position="899"/>
        <end position="933"/>
    </location>
</feature>
<name>A0A5J9VRR3_9POAL</name>
<dbReference type="OrthoDB" id="941679at2759"/>